<comment type="caution">
    <text evidence="2">The sequence shown here is derived from an EMBL/GenBank/DDBJ whole genome shotgun (WGS) entry which is preliminary data.</text>
</comment>
<dbReference type="InterPro" id="IPR001387">
    <property type="entry name" value="Cro/C1-type_HTH"/>
</dbReference>
<evidence type="ECO:0000313" key="3">
    <source>
        <dbReference type="Proteomes" id="UP001595190"/>
    </source>
</evidence>
<dbReference type="InterPro" id="IPR010982">
    <property type="entry name" value="Lambda_DNA-bd_dom_sf"/>
</dbReference>
<accession>A0ABV6Z9D9</accession>
<dbReference type="EMBL" id="JBHGPK010000001">
    <property type="protein sequence ID" value="MFC2248779.1"/>
    <property type="molecule type" value="Genomic_DNA"/>
</dbReference>
<dbReference type="SUPFAM" id="SSF47413">
    <property type="entry name" value="lambda repressor-like DNA-binding domains"/>
    <property type="match status" value="1"/>
</dbReference>
<name>A0ABV6Z9D9_9HYPH</name>
<sequence length="78" mass="8555">MTLSDFITANNLTDSAFARQINVSRQALARYKAGDRRPEWHVIARIVEATQGNVTANDFLKLPIKSPASHTSKTEAAA</sequence>
<gene>
    <name evidence="2" type="ORF">ACETRX_04060</name>
</gene>
<proteinExistence type="predicted"/>
<dbReference type="Pfam" id="PF01381">
    <property type="entry name" value="HTH_3"/>
    <property type="match status" value="1"/>
</dbReference>
<evidence type="ECO:0000313" key="2">
    <source>
        <dbReference type="EMBL" id="MFC2248779.1"/>
    </source>
</evidence>
<protein>
    <submittedName>
        <fullName evidence="2">Helix-turn-helix domain-containing protein</fullName>
    </submittedName>
</protein>
<evidence type="ECO:0000259" key="1">
    <source>
        <dbReference type="Pfam" id="PF01381"/>
    </source>
</evidence>
<organism evidence="2 3">
    <name type="scientific">Labrys neptuniae</name>
    <dbReference type="NCBI Taxonomy" id="376174"/>
    <lineage>
        <taxon>Bacteria</taxon>
        <taxon>Pseudomonadati</taxon>
        <taxon>Pseudomonadota</taxon>
        <taxon>Alphaproteobacteria</taxon>
        <taxon>Hyphomicrobiales</taxon>
        <taxon>Xanthobacteraceae</taxon>
        <taxon>Labrys</taxon>
    </lineage>
</organism>
<feature type="domain" description="HTH cro/C1-type" evidence="1">
    <location>
        <begin position="9"/>
        <end position="50"/>
    </location>
</feature>
<dbReference type="CDD" id="cd00093">
    <property type="entry name" value="HTH_XRE"/>
    <property type="match status" value="1"/>
</dbReference>
<reference evidence="2 3" key="1">
    <citation type="submission" date="2024-09" db="EMBL/GenBank/DDBJ databases">
        <title>Description of Labrys sedimenti sp. nov., isolated from a diclofenac-degrading enrichment culture, and genome-based reclassification of Labrys portucalensis as a later heterotypic synonym of Labrys neptuniae.</title>
        <authorList>
            <person name="Tancsics A."/>
            <person name="Csepanyi A."/>
        </authorList>
    </citation>
    <scope>NUCLEOTIDE SEQUENCE [LARGE SCALE GENOMIC DNA]</scope>
    <source>
        <strain evidence="2 3">LMG 23412</strain>
    </source>
</reference>
<dbReference type="RefSeq" id="WP_394308725.1">
    <property type="nucleotide sequence ID" value="NZ_JBHGPK010000001.1"/>
</dbReference>
<dbReference type="Gene3D" id="1.10.260.40">
    <property type="entry name" value="lambda repressor-like DNA-binding domains"/>
    <property type="match status" value="1"/>
</dbReference>
<dbReference type="Proteomes" id="UP001595190">
    <property type="component" value="Unassembled WGS sequence"/>
</dbReference>